<dbReference type="Proteomes" id="UP000549616">
    <property type="component" value="Unassembled WGS sequence"/>
</dbReference>
<dbReference type="InterPro" id="IPR010982">
    <property type="entry name" value="Lambda_DNA-bd_dom_sf"/>
</dbReference>
<evidence type="ECO:0000313" key="3">
    <source>
        <dbReference type="Proteomes" id="UP000549616"/>
    </source>
</evidence>
<dbReference type="InterPro" id="IPR001387">
    <property type="entry name" value="Cro/C1-type_HTH"/>
</dbReference>
<dbReference type="Pfam" id="PF17765">
    <property type="entry name" value="MLTR_LBD"/>
    <property type="match status" value="1"/>
</dbReference>
<gene>
    <name evidence="2" type="ORF">HNR02_005057</name>
</gene>
<dbReference type="PANTHER" id="PTHR35010">
    <property type="entry name" value="BLL4672 PROTEIN-RELATED"/>
    <property type="match status" value="1"/>
</dbReference>
<dbReference type="SUPFAM" id="SSF47413">
    <property type="entry name" value="lambda repressor-like DNA-binding domains"/>
    <property type="match status" value="1"/>
</dbReference>
<sequence length="277" mass="30309">MGRNNLLGEYLRACRERVTPSEAAIEWLGPRRVPGLRREEVALLAGISANYYLRLEQGRDRSPSDQVLESLARALRLDATETAHLIALGHPPTGNLRGPRQVDVPASTQQLLRALDLPAFIQDQHFDVIAANTTAHALSPALQPGHNRLLSVFLDPAERALFADWEIVAEHLVASFRASVAAAVDDRRTTQLVTELSARDAHFRELWAGHAVVARIDRPPVRFAHPVAGLLTLTRENLAVDGPTPLRLMIYHAERGSDDHAKLTRLGAGATSPTATS</sequence>
<evidence type="ECO:0000259" key="1">
    <source>
        <dbReference type="PROSITE" id="PS50943"/>
    </source>
</evidence>
<dbReference type="InterPro" id="IPR041413">
    <property type="entry name" value="MLTR_LBD"/>
</dbReference>
<dbReference type="SMART" id="SM00530">
    <property type="entry name" value="HTH_XRE"/>
    <property type="match status" value="1"/>
</dbReference>
<dbReference type="CDD" id="cd00093">
    <property type="entry name" value="HTH_XRE"/>
    <property type="match status" value="1"/>
</dbReference>
<name>A0A853BAE1_9PSEU</name>
<proteinExistence type="predicted"/>
<keyword evidence="3" id="KW-1185">Reference proteome</keyword>
<evidence type="ECO:0000313" key="2">
    <source>
        <dbReference type="EMBL" id="NYI91734.1"/>
    </source>
</evidence>
<organism evidence="2 3">
    <name type="scientific">Amycolatopsis endophytica</name>
    <dbReference type="NCBI Taxonomy" id="860233"/>
    <lineage>
        <taxon>Bacteria</taxon>
        <taxon>Bacillati</taxon>
        <taxon>Actinomycetota</taxon>
        <taxon>Actinomycetes</taxon>
        <taxon>Pseudonocardiales</taxon>
        <taxon>Pseudonocardiaceae</taxon>
        <taxon>Amycolatopsis</taxon>
    </lineage>
</organism>
<dbReference type="Gene3D" id="3.30.450.180">
    <property type="match status" value="1"/>
</dbReference>
<feature type="domain" description="HTH cro/C1-type" evidence="1">
    <location>
        <begin position="35"/>
        <end position="82"/>
    </location>
</feature>
<dbReference type="GO" id="GO:0003677">
    <property type="term" value="F:DNA binding"/>
    <property type="evidence" value="ECO:0007669"/>
    <property type="project" value="InterPro"/>
</dbReference>
<protein>
    <submittedName>
        <fullName evidence="2">Transcriptional regulator with XRE-family HTH domain</fullName>
    </submittedName>
</protein>
<accession>A0A853BAE1</accession>
<dbReference type="AlphaFoldDB" id="A0A853BAE1"/>
<dbReference type="Gene3D" id="1.10.260.40">
    <property type="entry name" value="lambda repressor-like DNA-binding domains"/>
    <property type="match status" value="1"/>
</dbReference>
<comment type="caution">
    <text evidence="2">The sequence shown here is derived from an EMBL/GenBank/DDBJ whole genome shotgun (WGS) entry which is preliminary data.</text>
</comment>
<dbReference type="PANTHER" id="PTHR35010:SF2">
    <property type="entry name" value="BLL4672 PROTEIN"/>
    <property type="match status" value="1"/>
</dbReference>
<dbReference type="Pfam" id="PF13560">
    <property type="entry name" value="HTH_31"/>
    <property type="match status" value="1"/>
</dbReference>
<dbReference type="PROSITE" id="PS50943">
    <property type="entry name" value="HTH_CROC1"/>
    <property type="match status" value="1"/>
</dbReference>
<dbReference type="EMBL" id="JACCFK010000001">
    <property type="protein sequence ID" value="NYI91734.1"/>
    <property type="molecule type" value="Genomic_DNA"/>
</dbReference>
<reference evidence="2 3" key="1">
    <citation type="submission" date="2020-07" db="EMBL/GenBank/DDBJ databases">
        <title>Sequencing the genomes of 1000 actinobacteria strains.</title>
        <authorList>
            <person name="Klenk H.-P."/>
        </authorList>
    </citation>
    <scope>NUCLEOTIDE SEQUENCE [LARGE SCALE GENOMIC DNA]</scope>
    <source>
        <strain evidence="2 3">DSM 104006</strain>
    </source>
</reference>
<dbReference type="RefSeq" id="WP_179775582.1">
    <property type="nucleotide sequence ID" value="NZ_JACCFK010000001.1"/>
</dbReference>